<organism evidence="3 4">
    <name type="scientific">Trichoderma asperellum (strain ATCC 204424 / CBS 433.97 / NBRC 101777)</name>
    <dbReference type="NCBI Taxonomy" id="1042311"/>
    <lineage>
        <taxon>Eukaryota</taxon>
        <taxon>Fungi</taxon>
        <taxon>Dikarya</taxon>
        <taxon>Ascomycota</taxon>
        <taxon>Pezizomycotina</taxon>
        <taxon>Sordariomycetes</taxon>
        <taxon>Hypocreomycetidae</taxon>
        <taxon>Hypocreales</taxon>
        <taxon>Hypocreaceae</taxon>
        <taxon>Trichoderma</taxon>
    </lineage>
</organism>
<proteinExistence type="predicted"/>
<feature type="region of interest" description="Disordered" evidence="1">
    <location>
        <begin position="136"/>
        <end position="177"/>
    </location>
</feature>
<sequence length="177" mass="19430">MPKAHLSVQFLALMPLGVLPVRQRKGKLSHLGLTRQHPNPAGKTRNWLLRHPPPIGFTFLCLGLRPNSPKCCFLLDRGHHGARLGPSTMARCSPQGTRSCCLKRCLFAVCPLLDPGLAARRYPLTAGGLFGSGHIRRRAGATRSPDSRPAGMGEQKEPRSHGRISLLWPTHSSEKQK</sequence>
<name>A0A2T3ZEB9_TRIA4</name>
<dbReference type="Proteomes" id="UP000240493">
    <property type="component" value="Unassembled WGS sequence"/>
</dbReference>
<evidence type="ECO:0000256" key="2">
    <source>
        <dbReference type="SAM" id="SignalP"/>
    </source>
</evidence>
<protein>
    <submittedName>
        <fullName evidence="3">Uncharacterized protein</fullName>
    </submittedName>
</protein>
<gene>
    <name evidence="3" type="ORF">M441DRAFT_56188</name>
</gene>
<feature type="chain" id="PRO_5015610797" evidence="2">
    <location>
        <begin position="21"/>
        <end position="177"/>
    </location>
</feature>
<accession>A0A2T3ZEB9</accession>
<keyword evidence="4" id="KW-1185">Reference proteome</keyword>
<evidence type="ECO:0000313" key="4">
    <source>
        <dbReference type="Proteomes" id="UP000240493"/>
    </source>
</evidence>
<keyword evidence="2" id="KW-0732">Signal</keyword>
<dbReference type="AlphaFoldDB" id="A0A2T3ZEB9"/>
<evidence type="ECO:0000256" key="1">
    <source>
        <dbReference type="SAM" id="MobiDB-lite"/>
    </source>
</evidence>
<evidence type="ECO:0000313" key="3">
    <source>
        <dbReference type="EMBL" id="PTB43145.1"/>
    </source>
</evidence>
<reference evidence="3 4" key="1">
    <citation type="submission" date="2016-07" db="EMBL/GenBank/DDBJ databases">
        <title>Multiple horizontal gene transfer events from other fungi enriched the ability of initially mycotrophic Trichoderma (Ascomycota) to feed on dead plant biomass.</title>
        <authorList>
            <consortium name="DOE Joint Genome Institute"/>
            <person name="Aerts A."/>
            <person name="Atanasova L."/>
            <person name="Chenthamara K."/>
            <person name="Zhang J."/>
            <person name="Grujic M."/>
            <person name="Henrissat B."/>
            <person name="Kuo A."/>
            <person name="Salamov A."/>
            <person name="Lipzen A."/>
            <person name="Labutti K."/>
            <person name="Barry K."/>
            <person name="Miao Y."/>
            <person name="Rahimi M.J."/>
            <person name="Shen Q."/>
            <person name="Grigoriev I.V."/>
            <person name="Kubicek C.P."/>
            <person name="Druzhinina I.S."/>
        </authorList>
    </citation>
    <scope>NUCLEOTIDE SEQUENCE [LARGE SCALE GENOMIC DNA]</scope>
    <source>
        <strain evidence="3 4">CBS 433.97</strain>
    </source>
</reference>
<dbReference type="EMBL" id="KZ679259">
    <property type="protein sequence ID" value="PTB43145.1"/>
    <property type="molecule type" value="Genomic_DNA"/>
</dbReference>
<feature type="signal peptide" evidence="2">
    <location>
        <begin position="1"/>
        <end position="20"/>
    </location>
</feature>